<evidence type="ECO:0000313" key="7">
    <source>
        <dbReference type="Proteomes" id="UP001465976"/>
    </source>
</evidence>
<name>A0ABR3ETN5_9AGAR</name>
<dbReference type="CDD" id="cd00842">
    <property type="entry name" value="MPP_ASMase"/>
    <property type="match status" value="1"/>
</dbReference>
<sequence>MYLFYRTPRLSFLALATALLFTLAHARASNILTALSQMDDCDSCRDLLVELKSLAVQGDDVFIVNFIELCDGLRAEDPDVCNGTVTRSGPIIAHDLRQIDVTSGKASAGLCDALFGFCSTNASTPFQVPLPAPSTGQRSKSTSEGRPRKEPFQVVHISDVHIDRGYTVGSEGNCTKPLCCRNFADQAGAPISDPAKPNGNSKCDTPVSLADSFLDAVDAFNPRFVIFTGDVVEGMTWLEDQANVENDLEDFNAELLTRLRAPVFPAIGNHDSAPVNAFARTTSMTANDSQFVFDVQSDGWTVWIGDTAGEQVKHHSGSYSSLVPGTDLRYLIHTSIGYELIFKWFQDPVNKHPVLVQAKVCSSDSICMQAVMTVSSFWLYDSDEFQPDPNGLLAFIVEQLQAAEEAGEKVWVIGHIPLGKEDLVEDQSNYYNQILQRYKETIAGHFFGHSHKDQFEIAYTDYDNQIASNAVSVASIGPALTPTSGNPAFKVYDVDPDTFGLMNIRVIFSNFSDPSFQTQPTWTELYNTRDLYGPLVNPPLPSSSELTPAFWHNLTETFQANDTAFQLFNALLSREGAITPCDAQCKETTICDMRAFRSENNCDTPTPGVSLRRRDGERAMRLETEA</sequence>
<feature type="domain" description="Calcineurin-like phosphoesterase" evidence="5">
    <location>
        <begin position="153"/>
        <end position="452"/>
    </location>
</feature>
<dbReference type="InterPro" id="IPR011160">
    <property type="entry name" value="Sphingomy_PDE"/>
</dbReference>
<feature type="region of interest" description="Disordered" evidence="3">
    <location>
        <begin position="128"/>
        <end position="150"/>
    </location>
</feature>
<dbReference type="InterPro" id="IPR029052">
    <property type="entry name" value="Metallo-depent_PP-like"/>
</dbReference>
<protein>
    <recommendedName>
        <fullName evidence="5">Calcineurin-like phosphoesterase domain-containing protein</fullName>
    </recommendedName>
</protein>
<dbReference type="InterPro" id="IPR041805">
    <property type="entry name" value="ASMase/PPN1_MPP"/>
</dbReference>
<dbReference type="Gene3D" id="3.60.21.10">
    <property type="match status" value="1"/>
</dbReference>
<accession>A0ABR3ETN5</accession>
<feature type="non-terminal residue" evidence="6">
    <location>
        <position position="626"/>
    </location>
</feature>
<dbReference type="InterPro" id="IPR004843">
    <property type="entry name" value="Calcineurin-like_PHP"/>
</dbReference>
<feature type="chain" id="PRO_5046342367" description="Calcineurin-like phosphoesterase domain-containing protein" evidence="4">
    <location>
        <begin position="29"/>
        <end position="626"/>
    </location>
</feature>
<dbReference type="Proteomes" id="UP001465976">
    <property type="component" value="Unassembled WGS sequence"/>
</dbReference>
<evidence type="ECO:0000256" key="1">
    <source>
        <dbReference type="ARBA" id="ARBA00022801"/>
    </source>
</evidence>
<reference evidence="6 7" key="1">
    <citation type="submission" date="2024-02" db="EMBL/GenBank/DDBJ databases">
        <title>A draft genome for the cacao thread blight pathogen Marasmius crinis-equi.</title>
        <authorList>
            <person name="Cohen S.P."/>
            <person name="Baruah I.K."/>
            <person name="Amoako-Attah I."/>
            <person name="Bukari Y."/>
            <person name="Meinhardt L.W."/>
            <person name="Bailey B.A."/>
        </authorList>
    </citation>
    <scope>NUCLEOTIDE SEQUENCE [LARGE SCALE GENOMIC DNA]</scope>
    <source>
        <strain evidence="6 7">GH-76</strain>
    </source>
</reference>
<dbReference type="PIRSF" id="PIRSF000948">
    <property type="entry name" value="Sphingomy_PDE"/>
    <property type="match status" value="1"/>
</dbReference>
<evidence type="ECO:0000313" key="6">
    <source>
        <dbReference type="EMBL" id="KAL0566262.1"/>
    </source>
</evidence>
<keyword evidence="1" id="KW-0378">Hydrolase</keyword>
<evidence type="ECO:0000256" key="3">
    <source>
        <dbReference type="SAM" id="MobiDB-lite"/>
    </source>
</evidence>
<comment type="caution">
    <text evidence="6">The sequence shown here is derived from an EMBL/GenBank/DDBJ whole genome shotgun (WGS) entry which is preliminary data.</text>
</comment>
<proteinExistence type="predicted"/>
<gene>
    <name evidence="6" type="ORF">V5O48_015750</name>
</gene>
<evidence type="ECO:0000259" key="5">
    <source>
        <dbReference type="Pfam" id="PF00149"/>
    </source>
</evidence>
<feature type="signal peptide" evidence="4">
    <location>
        <begin position="1"/>
        <end position="28"/>
    </location>
</feature>
<organism evidence="6 7">
    <name type="scientific">Marasmius crinis-equi</name>
    <dbReference type="NCBI Taxonomy" id="585013"/>
    <lineage>
        <taxon>Eukaryota</taxon>
        <taxon>Fungi</taxon>
        <taxon>Dikarya</taxon>
        <taxon>Basidiomycota</taxon>
        <taxon>Agaricomycotina</taxon>
        <taxon>Agaricomycetes</taxon>
        <taxon>Agaricomycetidae</taxon>
        <taxon>Agaricales</taxon>
        <taxon>Marasmiineae</taxon>
        <taxon>Marasmiaceae</taxon>
        <taxon>Marasmius</taxon>
    </lineage>
</organism>
<evidence type="ECO:0000256" key="2">
    <source>
        <dbReference type="ARBA" id="ARBA00023180"/>
    </source>
</evidence>
<dbReference type="EMBL" id="JBAHYK010001953">
    <property type="protein sequence ID" value="KAL0566262.1"/>
    <property type="molecule type" value="Genomic_DNA"/>
</dbReference>
<dbReference type="SUPFAM" id="SSF56300">
    <property type="entry name" value="Metallo-dependent phosphatases"/>
    <property type="match status" value="1"/>
</dbReference>
<keyword evidence="7" id="KW-1185">Reference proteome</keyword>
<keyword evidence="4" id="KW-0732">Signal</keyword>
<feature type="compositionally biased region" description="Basic and acidic residues" evidence="3">
    <location>
        <begin position="141"/>
        <end position="150"/>
    </location>
</feature>
<dbReference type="Pfam" id="PF00149">
    <property type="entry name" value="Metallophos"/>
    <property type="match status" value="1"/>
</dbReference>
<dbReference type="PANTHER" id="PTHR10340">
    <property type="entry name" value="SPHINGOMYELIN PHOSPHODIESTERASE"/>
    <property type="match status" value="1"/>
</dbReference>
<keyword evidence="2" id="KW-0325">Glycoprotein</keyword>
<evidence type="ECO:0000256" key="4">
    <source>
        <dbReference type="SAM" id="SignalP"/>
    </source>
</evidence>
<dbReference type="PANTHER" id="PTHR10340:SF34">
    <property type="entry name" value="SPHINGOMYELIN PHOSPHODIESTERASE"/>
    <property type="match status" value="1"/>
</dbReference>